<dbReference type="InterPro" id="IPR036390">
    <property type="entry name" value="WH_DNA-bd_sf"/>
</dbReference>
<dbReference type="GO" id="GO:0043565">
    <property type="term" value="F:sequence-specific DNA binding"/>
    <property type="evidence" value="ECO:0007669"/>
    <property type="project" value="InterPro"/>
</dbReference>
<evidence type="ECO:0000256" key="2">
    <source>
        <dbReference type="ARBA" id="ARBA00023125"/>
    </source>
</evidence>
<evidence type="ECO:0000256" key="3">
    <source>
        <dbReference type="ARBA" id="ARBA00023163"/>
    </source>
</evidence>
<feature type="domain" description="HTH asnC-type" evidence="4">
    <location>
        <begin position="6"/>
        <end position="68"/>
    </location>
</feature>
<dbReference type="PRINTS" id="PR00033">
    <property type="entry name" value="HTHASNC"/>
</dbReference>
<sequence length="162" mass="18044">MAPDEIDNVDKGIIYLLQQDARKRTVADIGEQVGVSSSTVTNRIDRLEEQGVIKGYHTIVDYTKAGLGHHLLVTATVPIPEREERVDEIMEISGVVSVRELLSNNANLSLELIGHSQDDIEESLIELDSRGVDIESVEIMKQEQAQPYNHFGQEFTDEDDGV</sequence>
<dbReference type="GO" id="GO:0043200">
    <property type="term" value="P:response to amino acid"/>
    <property type="evidence" value="ECO:0007669"/>
    <property type="project" value="TreeGrafter"/>
</dbReference>
<proteinExistence type="predicted"/>
<dbReference type="Gene3D" id="1.10.10.10">
    <property type="entry name" value="Winged helix-like DNA-binding domain superfamily/Winged helix DNA-binding domain"/>
    <property type="match status" value="1"/>
</dbReference>
<keyword evidence="2" id="KW-0238">DNA-binding</keyword>
<dbReference type="PANTHER" id="PTHR30154:SF34">
    <property type="entry name" value="TRANSCRIPTIONAL REGULATOR AZLB"/>
    <property type="match status" value="1"/>
</dbReference>
<dbReference type="InterPro" id="IPR019885">
    <property type="entry name" value="Tscrpt_reg_HTH_AsnC-type_CS"/>
</dbReference>
<gene>
    <name evidence="5" type="ORF">EA462_01300</name>
</gene>
<dbReference type="SUPFAM" id="SSF46785">
    <property type="entry name" value="Winged helix' DNA-binding domain"/>
    <property type="match status" value="1"/>
</dbReference>
<dbReference type="CDD" id="cd00090">
    <property type="entry name" value="HTH_ARSR"/>
    <property type="match status" value="1"/>
</dbReference>
<protein>
    <submittedName>
        <fullName evidence="5">AsnC family transcriptional regulator</fullName>
    </submittedName>
</protein>
<dbReference type="OrthoDB" id="57033at2157"/>
<keyword evidence="6" id="KW-1185">Reference proteome</keyword>
<dbReference type="InterPro" id="IPR036388">
    <property type="entry name" value="WH-like_DNA-bd_sf"/>
</dbReference>
<dbReference type="GO" id="GO:0005829">
    <property type="term" value="C:cytosol"/>
    <property type="evidence" value="ECO:0007669"/>
    <property type="project" value="TreeGrafter"/>
</dbReference>
<dbReference type="RefSeq" id="WP_124176768.1">
    <property type="nucleotide sequence ID" value="NZ_REFY01000001.1"/>
</dbReference>
<dbReference type="EMBL" id="REFY01000001">
    <property type="protein sequence ID" value="RQG92887.1"/>
    <property type="molecule type" value="Genomic_DNA"/>
</dbReference>
<dbReference type="InterPro" id="IPR019888">
    <property type="entry name" value="Tscrpt_reg_AsnC-like"/>
</dbReference>
<evidence type="ECO:0000256" key="1">
    <source>
        <dbReference type="ARBA" id="ARBA00023015"/>
    </source>
</evidence>
<comment type="caution">
    <text evidence="5">The sequence shown here is derived from an EMBL/GenBank/DDBJ whole genome shotgun (WGS) entry which is preliminary data.</text>
</comment>
<dbReference type="PANTHER" id="PTHR30154">
    <property type="entry name" value="LEUCINE-RESPONSIVE REGULATORY PROTEIN"/>
    <property type="match status" value="1"/>
</dbReference>
<evidence type="ECO:0000259" key="4">
    <source>
        <dbReference type="PROSITE" id="PS50956"/>
    </source>
</evidence>
<name>A0A3N6LVT0_9EURY</name>
<dbReference type="PROSITE" id="PS50956">
    <property type="entry name" value="HTH_ASNC_2"/>
    <property type="match status" value="1"/>
</dbReference>
<evidence type="ECO:0000313" key="5">
    <source>
        <dbReference type="EMBL" id="RQG92887.1"/>
    </source>
</evidence>
<accession>A0A3N6LVT0</accession>
<keyword evidence="3" id="KW-0804">Transcription</keyword>
<keyword evidence="1" id="KW-0805">Transcription regulation</keyword>
<dbReference type="Pfam" id="PF13412">
    <property type="entry name" value="HTH_24"/>
    <property type="match status" value="1"/>
</dbReference>
<dbReference type="InterPro" id="IPR011991">
    <property type="entry name" value="ArsR-like_HTH"/>
</dbReference>
<organism evidence="5 6">
    <name type="scientific">Natrarchaeobius halalkaliphilus</name>
    <dbReference type="NCBI Taxonomy" id="1679091"/>
    <lineage>
        <taxon>Archaea</taxon>
        <taxon>Methanobacteriati</taxon>
        <taxon>Methanobacteriota</taxon>
        <taxon>Stenosarchaea group</taxon>
        <taxon>Halobacteria</taxon>
        <taxon>Halobacteriales</taxon>
        <taxon>Natrialbaceae</taxon>
        <taxon>Natrarchaeobius</taxon>
    </lineage>
</organism>
<dbReference type="InterPro" id="IPR000485">
    <property type="entry name" value="AsnC-type_HTH_dom"/>
</dbReference>
<dbReference type="Proteomes" id="UP000273828">
    <property type="component" value="Unassembled WGS sequence"/>
</dbReference>
<evidence type="ECO:0000313" key="6">
    <source>
        <dbReference type="Proteomes" id="UP000273828"/>
    </source>
</evidence>
<dbReference type="AlphaFoldDB" id="A0A3N6LVT0"/>
<reference evidence="5 6" key="1">
    <citation type="submission" date="2018-10" db="EMBL/GenBank/DDBJ databases">
        <title>Natrarchaeobius chitinivorans gen. nov., sp. nov., and Natrarchaeobius haloalkaliphilus sp. nov., alkaliphilic, chitin-utilizing haloarchaea from hypersaline alkaline lakes.</title>
        <authorList>
            <person name="Sorokin D.Y."/>
            <person name="Elcheninov A.G."/>
            <person name="Kostrikina N.A."/>
            <person name="Bale N.J."/>
            <person name="Sinninghe Damste J.S."/>
            <person name="Khijniak T.V."/>
            <person name="Kublanov I.V."/>
            <person name="Toshchakov S.V."/>
        </authorList>
    </citation>
    <scope>NUCLEOTIDE SEQUENCE [LARGE SCALE GENOMIC DNA]</scope>
    <source>
        <strain evidence="5 6">AArcht-Sl</strain>
    </source>
</reference>
<dbReference type="PROSITE" id="PS00519">
    <property type="entry name" value="HTH_ASNC_1"/>
    <property type="match status" value="1"/>
</dbReference>
<dbReference type="SMART" id="SM00344">
    <property type="entry name" value="HTH_ASNC"/>
    <property type="match status" value="1"/>
</dbReference>